<evidence type="ECO:0000313" key="3">
    <source>
        <dbReference type="EMBL" id="VCZ29152.1"/>
    </source>
</evidence>
<keyword evidence="1 3" id="KW-0378">Hydrolase</keyword>
<dbReference type="CDD" id="cd07557">
    <property type="entry name" value="trimeric_dUTPase"/>
    <property type="match status" value="1"/>
</dbReference>
<gene>
    <name evidence="3" type="primary">dcd_2</name>
    <name evidence="3" type="ORF">BANRA_05662</name>
</gene>
<dbReference type="InterPro" id="IPR011962">
    <property type="entry name" value="dCTP_deaminase"/>
</dbReference>
<dbReference type="GO" id="GO:0008829">
    <property type="term" value="F:dCTP deaminase activity"/>
    <property type="evidence" value="ECO:0007669"/>
    <property type="project" value="UniProtKB-EC"/>
</dbReference>
<accession>A0A3P5HGQ7</accession>
<dbReference type="AlphaFoldDB" id="A0A3P5HGQ7"/>
<dbReference type="Pfam" id="PF22769">
    <property type="entry name" value="DCD"/>
    <property type="match status" value="1"/>
</dbReference>
<keyword evidence="2" id="KW-0546">Nucleotide metabolism</keyword>
<dbReference type="Proteomes" id="UP000281521">
    <property type="component" value="Unassembled WGS sequence"/>
</dbReference>
<dbReference type="PANTHER" id="PTHR42680:SF3">
    <property type="entry name" value="DCTP DEAMINASE"/>
    <property type="match status" value="1"/>
</dbReference>
<dbReference type="GO" id="GO:0015949">
    <property type="term" value="P:nucleobase-containing small molecule interconversion"/>
    <property type="evidence" value="ECO:0007669"/>
    <property type="project" value="TreeGrafter"/>
</dbReference>
<evidence type="ECO:0000313" key="4">
    <source>
        <dbReference type="Proteomes" id="UP000281521"/>
    </source>
</evidence>
<sequence>MNLLSKAELLQYYESEEPESLFIEPLLNKNQIGNFTIDLRLGYDFLVSIMTRKPSIELIPSKNNDTHQPIRTFFQETRRDLGDRFIVYPNQVVLATTLEYVCLPPDCYADVLSRSSYTRLGLSLNTMIQPGYRGCISLELFNHGNSPVELIVGSRICQIRIFKNETVGEYISHESHRKYFGNVRPTVSAAESDNELNMLERSDKMKTLMLYIIKHTATTQPPRCVVAMFKVLTEFKNHLRAVFQAQI</sequence>
<name>A0A3P5HGQ7_ECOLX</name>
<dbReference type="NCBIfam" id="TIGR02274">
    <property type="entry name" value="dCTP_deam"/>
    <property type="match status" value="1"/>
</dbReference>
<dbReference type="EC" id="3.5.4.13" evidence="3"/>
<protein>
    <submittedName>
        <fullName evidence="3">dCTP deaminase</fullName>
        <ecNumber evidence="3">3.5.4.13</ecNumber>
    </submittedName>
</protein>
<dbReference type="InterPro" id="IPR036157">
    <property type="entry name" value="dUTPase-like_sf"/>
</dbReference>
<evidence type="ECO:0000256" key="2">
    <source>
        <dbReference type="ARBA" id="ARBA00023080"/>
    </source>
</evidence>
<organism evidence="3 4">
    <name type="scientific">Escherichia coli</name>
    <dbReference type="NCBI Taxonomy" id="562"/>
    <lineage>
        <taxon>Bacteria</taxon>
        <taxon>Pseudomonadati</taxon>
        <taxon>Pseudomonadota</taxon>
        <taxon>Gammaproteobacteria</taxon>
        <taxon>Enterobacterales</taxon>
        <taxon>Enterobacteriaceae</taxon>
        <taxon>Escherichia</taxon>
    </lineage>
</organism>
<dbReference type="Gene3D" id="2.70.40.10">
    <property type="match status" value="1"/>
</dbReference>
<dbReference type="PANTHER" id="PTHR42680">
    <property type="entry name" value="DCTP DEAMINASE"/>
    <property type="match status" value="1"/>
</dbReference>
<dbReference type="SUPFAM" id="SSF51283">
    <property type="entry name" value="dUTPase-like"/>
    <property type="match status" value="1"/>
</dbReference>
<reference evidence="3 4" key="1">
    <citation type="submission" date="2018-10" db="EMBL/GenBank/DDBJ databases">
        <authorList>
            <person name="Noll B N."/>
        </authorList>
    </citation>
    <scope>NUCLEOTIDE SEQUENCE [LARGE SCALE GENOMIC DNA]</scope>
    <source>
        <strain evidence="3">Ecoli022</strain>
    </source>
</reference>
<evidence type="ECO:0000256" key="1">
    <source>
        <dbReference type="ARBA" id="ARBA00022801"/>
    </source>
</evidence>
<dbReference type="GO" id="GO:0006229">
    <property type="term" value="P:dUTP biosynthetic process"/>
    <property type="evidence" value="ECO:0007669"/>
    <property type="project" value="InterPro"/>
</dbReference>
<proteinExistence type="predicted"/>
<dbReference type="EMBL" id="UWXJ01000004">
    <property type="protein sequence ID" value="VCZ29152.1"/>
    <property type="molecule type" value="Genomic_DNA"/>
</dbReference>
<dbReference type="InterPro" id="IPR033704">
    <property type="entry name" value="dUTPase_trimeric"/>
</dbReference>